<dbReference type="RefSeq" id="WP_138044980.1">
    <property type="nucleotide sequence ID" value="NZ_VBZC01000010.1"/>
</dbReference>
<evidence type="ECO:0000313" key="2">
    <source>
        <dbReference type="EMBL" id="TLS46106.1"/>
    </source>
</evidence>
<reference evidence="2 3" key="1">
    <citation type="submission" date="2019-05" db="EMBL/GenBank/DDBJ databases">
        <title>Streptomyces sp. NEAU-C151, a novel actinomycete isolated from soil.</title>
        <authorList>
            <person name="Han L."/>
            <person name="Jiang H."/>
        </authorList>
    </citation>
    <scope>NUCLEOTIDE SEQUENCE [LARGE SCALE GENOMIC DNA]</scope>
    <source>
        <strain evidence="2 3">NEAU-C151</strain>
    </source>
</reference>
<name>A0A5R9FVW1_9ACTN</name>
<evidence type="ECO:0000313" key="3">
    <source>
        <dbReference type="Proteomes" id="UP000305906"/>
    </source>
</evidence>
<dbReference type="EMBL" id="VBZC01000010">
    <property type="protein sequence ID" value="TLS46106.1"/>
    <property type="molecule type" value="Genomic_DNA"/>
</dbReference>
<dbReference type="AlphaFoldDB" id="A0A5R9FVW1"/>
<protein>
    <submittedName>
        <fullName evidence="2">Uncharacterized protein</fullName>
    </submittedName>
</protein>
<proteinExistence type="predicted"/>
<organism evidence="2 3">
    <name type="scientific">Streptomyces montanus</name>
    <dbReference type="NCBI Taxonomy" id="2580423"/>
    <lineage>
        <taxon>Bacteria</taxon>
        <taxon>Bacillati</taxon>
        <taxon>Actinomycetota</taxon>
        <taxon>Actinomycetes</taxon>
        <taxon>Kitasatosporales</taxon>
        <taxon>Streptomycetaceae</taxon>
        <taxon>Streptomyces</taxon>
    </lineage>
</organism>
<dbReference type="Proteomes" id="UP000305906">
    <property type="component" value="Unassembled WGS sequence"/>
</dbReference>
<keyword evidence="3" id="KW-1185">Reference proteome</keyword>
<feature type="region of interest" description="Disordered" evidence="1">
    <location>
        <begin position="143"/>
        <end position="172"/>
    </location>
</feature>
<gene>
    <name evidence="2" type="ORF">FE633_11215</name>
</gene>
<evidence type="ECO:0000256" key="1">
    <source>
        <dbReference type="SAM" id="MobiDB-lite"/>
    </source>
</evidence>
<sequence length="172" mass="20013">MDRENEFDRQFRPDIVRVAPDRNVQLMKLRREQMERRLEALRVRGRVPRVVLYARTVNGQSADRSLAAAREFAERLGWQVGRDQTFTDCLSLTVPEDRYGWLQIRQHVKSGFADGVVALTRAAQPTFRRVRDRTELVRHAQRFHRPGARRERGAAVSPPTSRRGPAPWEASR</sequence>
<accession>A0A5R9FVW1</accession>
<comment type="caution">
    <text evidence="2">The sequence shown here is derived from an EMBL/GenBank/DDBJ whole genome shotgun (WGS) entry which is preliminary data.</text>
</comment>